<organism evidence="2 3">
    <name type="scientific">Thalassomonas haliotis</name>
    <dbReference type="NCBI Taxonomy" id="485448"/>
    <lineage>
        <taxon>Bacteria</taxon>
        <taxon>Pseudomonadati</taxon>
        <taxon>Pseudomonadota</taxon>
        <taxon>Gammaproteobacteria</taxon>
        <taxon>Alteromonadales</taxon>
        <taxon>Colwelliaceae</taxon>
        <taxon>Thalassomonas</taxon>
    </lineage>
</organism>
<dbReference type="RefSeq" id="WP_274053847.1">
    <property type="nucleotide sequence ID" value="NZ_CP059693.1"/>
</dbReference>
<dbReference type="Proteomes" id="UP001215231">
    <property type="component" value="Chromosome"/>
</dbReference>
<sequence length="84" mass="9014">MTLLTSTFMPAMATDTVTDTPDPALLEYLAGLVEVDGELVGPMDISSEALAPEQENGQVADKAQPKESDKNPLTPSTREDKTYD</sequence>
<reference evidence="2 3" key="1">
    <citation type="journal article" date="2022" name="Mar. Drugs">
        <title>Bioassay-Guided Fractionation Leads to the Detection of Cholic Acid Generated by the Rare Thalassomonas sp.</title>
        <authorList>
            <person name="Pheiffer F."/>
            <person name="Schneider Y.K."/>
            <person name="Hansen E.H."/>
            <person name="Andersen J.H."/>
            <person name="Isaksson J."/>
            <person name="Busche T."/>
            <person name="R C."/>
            <person name="Kalinowski J."/>
            <person name="Zyl L.V."/>
            <person name="Trindade M."/>
        </authorList>
    </citation>
    <scope>NUCLEOTIDE SEQUENCE [LARGE SCALE GENOMIC DNA]</scope>
    <source>
        <strain evidence="2 3">A5K-61T</strain>
    </source>
</reference>
<name>A0ABY7VKL8_9GAMM</name>
<keyword evidence="3" id="KW-1185">Reference proteome</keyword>
<evidence type="ECO:0000313" key="3">
    <source>
        <dbReference type="Proteomes" id="UP001215231"/>
    </source>
</evidence>
<accession>A0ABY7VKL8</accession>
<gene>
    <name evidence="2" type="ORF">H3N35_08530</name>
</gene>
<protein>
    <submittedName>
        <fullName evidence="2">Uncharacterized protein</fullName>
    </submittedName>
</protein>
<evidence type="ECO:0000313" key="2">
    <source>
        <dbReference type="EMBL" id="WDE13463.1"/>
    </source>
</evidence>
<evidence type="ECO:0000256" key="1">
    <source>
        <dbReference type="SAM" id="MobiDB-lite"/>
    </source>
</evidence>
<proteinExistence type="predicted"/>
<dbReference type="EMBL" id="CP059693">
    <property type="protein sequence ID" value="WDE13463.1"/>
    <property type="molecule type" value="Genomic_DNA"/>
</dbReference>
<feature type="region of interest" description="Disordered" evidence="1">
    <location>
        <begin position="44"/>
        <end position="84"/>
    </location>
</feature>